<proteinExistence type="predicted"/>
<dbReference type="PANTHER" id="PTHR16131">
    <property type="entry name" value="LIGAND-DEPENDENT NUCLEAR RECEPTOR-INTERACTING FACTOR 1"/>
    <property type="match status" value="1"/>
</dbReference>
<keyword evidence="2" id="KW-0472">Membrane</keyword>
<dbReference type="InterPro" id="IPR026191">
    <property type="entry name" value="LRIF1"/>
</dbReference>
<feature type="region of interest" description="Disordered" evidence="1">
    <location>
        <begin position="813"/>
        <end position="843"/>
    </location>
</feature>
<feature type="compositionally biased region" description="Polar residues" evidence="1">
    <location>
        <begin position="247"/>
        <end position="274"/>
    </location>
</feature>
<comment type="caution">
    <text evidence="3">The sequence shown here is derived from an EMBL/GenBank/DDBJ whole genome shotgun (WGS) entry which is preliminary data.</text>
</comment>
<feature type="region of interest" description="Disordered" evidence="1">
    <location>
        <begin position="460"/>
        <end position="486"/>
    </location>
</feature>
<evidence type="ECO:0000256" key="1">
    <source>
        <dbReference type="SAM" id="MobiDB-lite"/>
    </source>
</evidence>
<feature type="region of interest" description="Disordered" evidence="1">
    <location>
        <begin position="423"/>
        <end position="445"/>
    </location>
</feature>
<protein>
    <submittedName>
        <fullName evidence="3">Uncharacterized protein</fullName>
    </submittedName>
</protein>
<feature type="compositionally biased region" description="Basic and acidic residues" evidence="1">
    <location>
        <begin position="736"/>
        <end position="750"/>
    </location>
</feature>
<evidence type="ECO:0000256" key="2">
    <source>
        <dbReference type="SAM" id="Phobius"/>
    </source>
</evidence>
<organism evidence="3 4">
    <name type="scientific">Coilia grayii</name>
    <name type="common">Gray's grenadier anchovy</name>
    <dbReference type="NCBI Taxonomy" id="363190"/>
    <lineage>
        <taxon>Eukaryota</taxon>
        <taxon>Metazoa</taxon>
        <taxon>Chordata</taxon>
        <taxon>Craniata</taxon>
        <taxon>Vertebrata</taxon>
        <taxon>Euteleostomi</taxon>
        <taxon>Actinopterygii</taxon>
        <taxon>Neopterygii</taxon>
        <taxon>Teleostei</taxon>
        <taxon>Clupei</taxon>
        <taxon>Clupeiformes</taxon>
        <taxon>Clupeoidei</taxon>
        <taxon>Engraulidae</taxon>
        <taxon>Coilinae</taxon>
        <taxon>Coilia</taxon>
    </lineage>
</organism>
<name>A0ABD1KWZ9_9TELE</name>
<reference evidence="3 4" key="1">
    <citation type="submission" date="2024-09" db="EMBL/GenBank/DDBJ databases">
        <title>A chromosome-level genome assembly of Gray's grenadier anchovy, Coilia grayii.</title>
        <authorList>
            <person name="Fu Z."/>
        </authorList>
    </citation>
    <scope>NUCLEOTIDE SEQUENCE [LARGE SCALE GENOMIC DNA]</scope>
    <source>
        <strain evidence="3">G4</strain>
        <tissue evidence="3">Muscle</tissue>
    </source>
</reference>
<feature type="compositionally biased region" description="Polar residues" evidence="1">
    <location>
        <begin position="460"/>
        <end position="474"/>
    </location>
</feature>
<feature type="compositionally biased region" description="Polar residues" evidence="1">
    <location>
        <begin position="627"/>
        <end position="643"/>
    </location>
</feature>
<feature type="region of interest" description="Disordered" evidence="1">
    <location>
        <begin position="730"/>
        <end position="792"/>
    </location>
</feature>
<keyword evidence="4" id="KW-1185">Reference proteome</keyword>
<keyword evidence="2" id="KW-0812">Transmembrane</keyword>
<sequence length="944" mass="101715">MFVGTHGKNMAIYGIFNPVYSFIPLFFLFCRGTGVFYRAMPAVGPDGKTVMKLIPVQKVNGQYVPMQTPCGKINGPGAQTVLTQPIRITAPSGSLNKVPVVEPTSDGRFILKGPTNTNIGLVKSQQQVNSPKVLVGQMRVPIVTPQRTQSVVPLPVKISGTAVASQNATQLPVTVRSPRLPSGHYLQIPSDAKVQTLPASALPQSIKKRILDLPHGTTTTDSSSTVVYVSPVNSMRMDPSRLKGSNPPATQNLSPAVNVTNKAGSAGSLSGPTLSPNPPASDSGAPMKWVVEQKDHSSAPYLVPASPRYMASEILKAVAQMEKTSVHTSKPLSSQGPEMISPGKEDALVMCNGRVYFVTNKDSGLCGSAQESHTTAKECSSSRKQTVSPNLSSASQAKGTNQEPQPICIVDDPKDDVIDLCDDDSQTDGTSETGVTKKAGVRTEEEDDSTVIFVSYIPPKTSTTSNARDASSETGGAKSSPLMPVSDIGKVTNQVSKEPENCAGGKQPASHQGMLNATALSETKNRIDLTIEEPGLQKQEMATNTAQPPASCKEGLSINTDKPGNYAEMRNDQNSEDRVHLQASLDMPTKDSPLKATTVSVLEAQLAPARMESKSIQKELSDDEDVVQSTEHTGDTETVQSSSATVNLSMKEVDQRGQHDWDSEMRKRFGITKDVKVCLANIQSPKKETPTEIGSINKRTLEGIRKLIQGSQMEIKAKKLIEAQVHLTKDAKRRKVESSREPSERSKQSEASRQPHISPKCGLLSSRQSKKNSLTPVSPVQNTVPSASSTAESAIVSADLVVEKGFNMDITNDTDRLQATSTERTASEEPTARNQENPGESQPCIAEPFSSHIDISTQAVMSEKSDFQPVQALKGGEPSQLRIEPSCSASVGRRNTAQALHEELFSTDAMEPEEIKQCEKIKRLKELLKQKEAALEVMRRKMSM</sequence>
<dbReference type="EMBL" id="JBHFQA010000001">
    <property type="protein sequence ID" value="KAL2103682.1"/>
    <property type="molecule type" value="Genomic_DNA"/>
</dbReference>
<keyword evidence="2" id="KW-1133">Transmembrane helix</keyword>
<feature type="region of interest" description="Disordered" evidence="1">
    <location>
        <begin position="374"/>
        <end position="406"/>
    </location>
</feature>
<feature type="region of interest" description="Disordered" evidence="1">
    <location>
        <begin position="612"/>
        <end position="643"/>
    </location>
</feature>
<accession>A0ABD1KWZ9</accession>
<feature type="transmembrane region" description="Helical" evidence="2">
    <location>
        <begin position="12"/>
        <end position="29"/>
    </location>
</feature>
<dbReference type="PANTHER" id="PTHR16131:SF2">
    <property type="entry name" value="LIGAND-DEPENDENT NUCLEAR RECEPTOR-INTERACTING FACTOR 1"/>
    <property type="match status" value="1"/>
</dbReference>
<evidence type="ECO:0000313" key="4">
    <source>
        <dbReference type="Proteomes" id="UP001591681"/>
    </source>
</evidence>
<feature type="compositionally biased region" description="Polar residues" evidence="1">
    <location>
        <begin position="765"/>
        <end position="792"/>
    </location>
</feature>
<feature type="compositionally biased region" description="Polar residues" evidence="1">
    <location>
        <begin position="374"/>
        <end position="404"/>
    </location>
</feature>
<feature type="region of interest" description="Disordered" evidence="1">
    <location>
        <begin position="238"/>
        <end position="286"/>
    </location>
</feature>
<dbReference type="Proteomes" id="UP001591681">
    <property type="component" value="Unassembled WGS sequence"/>
</dbReference>
<gene>
    <name evidence="3" type="ORF">ACEWY4_000550</name>
</gene>
<dbReference type="AlphaFoldDB" id="A0ABD1KWZ9"/>
<dbReference type="Pfam" id="PF15741">
    <property type="entry name" value="LRIF1"/>
    <property type="match status" value="2"/>
</dbReference>
<feature type="region of interest" description="Disordered" evidence="1">
    <location>
        <begin position="541"/>
        <end position="577"/>
    </location>
</feature>
<evidence type="ECO:0000313" key="3">
    <source>
        <dbReference type="EMBL" id="KAL2103682.1"/>
    </source>
</evidence>